<keyword evidence="2" id="KW-1185">Reference proteome</keyword>
<gene>
    <name evidence="1" type="ORF">ACFOD9_02465</name>
</gene>
<dbReference type="EMBL" id="JBHRTQ010000003">
    <property type="protein sequence ID" value="MFC3173108.1"/>
    <property type="molecule type" value="Genomic_DNA"/>
</dbReference>
<evidence type="ECO:0000313" key="2">
    <source>
        <dbReference type="Proteomes" id="UP001595604"/>
    </source>
</evidence>
<dbReference type="RefSeq" id="WP_379508502.1">
    <property type="nucleotide sequence ID" value="NZ_JBHRTQ010000003.1"/>
</dbReference>
<name>A0ABV7IR04_9SPHN</name>
<sequence>MKNLKHTMPRLRQPHFVALTPWCGERGHAGRAVGVMTPTELRAEVLAILG</sequence>
<evidence type="ECO:0000313" key="1">
    <source>
        <dbReference type="EMBL" id="MFC3173108.1"/>
    </source>
</evidence>
<organism evidence="1 2">
    <name type="scientific">Novosphingobium bradum</name>
    <dbReference type="NCBI Taxonomy" id="1737444"/>
    <lineage>
        <taxon>Bacteria</taxon>
        <taxon>Pseudomonadati</taxon>
        <taxon>Pseudomonadota</taxon>
        <taxon>Alphaproteobacteria</taxon>
        <taxon>Sphingomonadales</taxon>
        <taxon>Sphingomonadaceae</taxon>
        <taxon>Novosphingobium</taxon>
    </lineage>
</organism>
<reference evidence="2" key="1">
    <citation type="journal article" date="2019" name="Int. J. Syst. Evol. Microbiol.">
        <title>The Global Catalogue of Microorganisms (GCM) 10K type strain sequencing project: providing services to taxonomists for standard genome sequencing and annotation.</title>
        <authorList>
            <consortium name="The Broad Institute Genomics Platform"/>
            <consortium name="The Broad Institute Genome Sequencing Center for Infectious Disease"/>
            <person name="Wu L."/>
            <person name="Ma J."/>
        </authorList>
    </citation>
    <scope>NUCLEOTIDE SEQUENCE [LARGE SCALE GENOMIC DNA]</scope>
    <source>
        <strain evidence="2">KCTC 42984</strain>
    </source>
</reference>
<accession>A0ABV7IR04</accession>
<protein>
    <submittedName>
        <fullName evidence="1">Uncharacterized protein</fullName>
    </submittedName>
</protein>
<comment type="caution">
    <text evidence="1">The sequence shown here is derived from an EMBL/GenBank/DDBJ whole genome shotgun (WGS) entry which is preliminary data.</text>
</comment>
<proteinExistence type="predicted"/>
<dbReference type="Proteomes" id="UP001595604">
    <property type="component" value="Unassembled WGS sequence"/>
</dbReference>